<dbReference type="Pfam" id="PF01292">
    <property type="entry name" value="Ni_hydr_CYTB"/>
    <property type="match status" value="1"/>
</dbReference>
<dbReference type="Pfam" id="PF00174">
    <property type="entry name" value="Oxidored_molyb"/>
    <property type="match status" value="1"/>
</dbReference>
<organism evidence="9 10">
    <name type="scientific">Mesoterricola sediminis</name>
    <dbReference type="NCBI Taxonomy" id="2927980"/>
    <lineage>
        <taxon>Bacteria</taxon>
        <taxon>Pseudomonadati</taxon>
        <taxon>Acidobacteriota</taxon>
        <taxon>Holophagae</taxon>
        <taxon>Holophagales</taxon>
        <taxon>Holophagaceae</taxon>
        <taxon>Mesoterricola</taxon>
    </lineage>
</organism>
<keyword evidence="4 6" id="KW-1133">Transmembrane helix</keyword>
<dbReference type="KEGG" id="msea:METESE_28210"/>
<dbReference type="EMBL" id="AP027081">
    <property type="protein sequence ID" value="BDU77863.1"/>
    <property type="molecule type" value="Genomic_DNA"/>
</dbReference>
<dbReference type="RefSeq" id="WP_316410453.1">
    <property type="nucleotide sequence ID" value="NZ_AP027081.1"/>
</dbReference>
<dbReference type="Proteomes" id="UP001228113">
    <property type="component" value="Chromosome"/>
</dbReference>
<dbReference type="InterPro" id="IPR016174">
    <property type="entry name" value="Di-haem_cyt_TM"/>
</dbReference>
<reference evidence="9" key="1">
    <citation type="journal article" date="2023" name="Int. J. Syst. Evol. Microbiol.">
        <title>Mesoterricola silvestris gen. nov., sp. nov., Mesoterricola sediminis sp. nov., Geothrix oryzae sp. nov., Geothrix edaphica sp. nov., Geothrix rubra sp. nov., and Geothrix limicola sp. nov., six novel members of Acidobacteriota isolated from soils.</title>
        <authorList>
            <person name="Itoh H."/>
            <person name="Sugisawa Y."/>
            <person name="Mise K."/>
            <person name="Xu Z."/>
            <person name="Kuniyasu M."/>
            <person name="Ushijima N."/>
            <person name="Kawano K."/>
            <person name="Kobayashi E."/>
            <person name="Shiratori Y."/>
            <person name="Masuda Y."/>
            <person name="Senoo K."/>
        </authorList>
    </citation>
    <scope>NUCLEOTIDE SEQUENCE</scope>
    <source>
        <strain evidence="9">W786</strain>
    </source>
</reference>
<dbReference type="Gene3D" id="3.90.420.10">
    <property type="entry name" value="Oxidoreductase, molybdopterin-binding domain"/>
    <property type="match status" value="1"/>
</dbReference>
<evidence type="ECO:0000313" key="9">
    <source>
        <dbReference type="EMBL" id="BDU77863.1"/>
    </source>
</evidence>
<evidence type="ECO:0000259" key="8">
    <source>
        <dbReference type="Pfam" id="PF01292"/>
    </source>
</evidence>
<dbReference type="InterPro" id="IPR036374">
    <property type="entry name" value="OxRdtase_Mopterin-bd_sf"/>
</dbReference>
<sequence length="497" mass="55244">MSVEHLTYPLWLRTAHWLNVLFLSLLARSGLEILSAHPKLYWNDDCRLGSEWLAIRPRPTPPGELFTADDQEQDWHSLVALPGHRHWDLGRHWHFAAVPLWILTGAAYLALLFGTGEWRRLVPTSWDVLPGAWHTLVAYLHFRIPDPAGTHNPLQQLTYFAVVFGLAPLSIATGAAMSPAVAARFPGYLRLFGGRQAARSLHFLSLLAFTAFSLVHVAMVAAHGLGRELALMVLGQVREPDLARALALGGALIGGIVLVHVAATRFTLRRPDLVQDAAERFVDPVRRALLGRLKSVQAYDPGRISPYLWVNGRPPAEPDWLALAEGGFQDYVLEVGGLVERPLRLSLADLRALPARTQVTLHVCIQGWSGFAAWTGVGLDTLMDLCRPLPGARDVVFRAFDDKGRSEPRPKASGFYYGTVPMEMARHPQTLLAYDLNGAPLPREHGAPLRLRLETQYGFTMVKYIRAIEFVASFREVGKGRGGWPEDNLYRSREASL</sequence>
<feature type="transmembrane region" description="Helical" evidence="6">
    <location>
        <begin position="93"/>
        <end position="113"/>
    </location>
</feature>
<feature type="domain" description="Oxidoreductase molybdopterin-binding" evidence="7">
    <location>
        <begin position="329"/>
        <end position="472"/>
    </location>
</feature>
<evidence type="ECO:0008006" key="11">
    <source>
        <dbReference type="Google" id="ProtNLM"/>
    </source>
</evidence>
<evidence type="ECO:0000259" key="7">
    <source>
        <dbReference type="Pfam" id="PF00174"/>
    </source>
</evidence>
<evidence type="ECO:0000313" key="10">
    <source>
        <dbReference type="Proteomes" id="UP001228113"/>
    </source>
</evidence>
<feature type="transmembrane region" description="Helical" evidence="6">
    <location>
        <begin position="242"/>
        <end position="263"/>
    </location>
</feature>
<comment type="subcellular location">
    <subcellularLocation>
        <location evidence="1">Cell membrane</location>
        <topology evidence="1">Multi-pass membrane protein</topology>
    </subcellularLocation>
</comment>
<feature type="domain" description="Cytochrome b561 bacterial/Ni-hydrogenase" evidence="8">
    <location>
        <begin position="8"/>
        <end position="233"/>
    </location>
</feature>
<evidence type="ECO:0000256" key="1">
    <source>
        <dbReference type="ARBA" id="ARBA00004651"/>
    </source>
</evidence>
<keyword evidence="5 6" id="KW-0472">Membrane</keyword>
<dbReference type="InterPro" id="IPR011577">
    <property type="entry name" value="Cyt_b561_bac/Ni-Hgenase"/>
</dbReference>
<dbReference type="GO" id="GO:0009055">
    <property type="term" value="F:electron transfer activity"/>
    <property type="evidence" value="ECO:0007669"/>
    <property type="project" value="InterPro"/>
</dbReference>
<evidence type="ECO:0000256" key="3">
    <source>
        <dbReference type="ARBA" id="ARBA00022692"/>
    </source>
</evidence>
<dbReference type="AlphaFoldDB" id="A0AA48H8G1"/>
<evidence type="ECO:0000256" key="2">
    <source>
        <dbReference type="ARBA" id="ARBA00022475"/>
    </source>
</evidence>
<dbReference type="InterPro" id="IPR000572">
    <property type="entry name" value="OxRdtase_Mopterin-bd_dom"/>
</dbReference>
<dbReference type="GO" id="GO:0005886">
    <property type="term" value="C:plasma membrane"/>
    <property type="evidence" value="ECO:0007669"/>
    <property type="project" value="UniProtKB-SubCell"/>
</dbReference>
<keyword evidence="10" id="KW-1185">Reference proteome</keyword>
<protein>
    <recommendedName>
        <fullName evidence="11">Oxidoreductase</fullName>
    </recommendedName>
</protein>
<name>A0AA48H8G1_9BACT</name>
<keyword evidence="3 6" id="KW-0812">Transmembrane</keyword>
<dbReference type="PANTHER" id="PTHR43032">
    <property type="entry name" value="PROTEIN-METHIONINE-SULFOXIDE REDUCTASE"/>
    <property type="match status" value="1"/>
</dbReference>
<dbReference type="SUPFAM" id="SSF56524">
    <property type="entry name" value="Oxidoreductase molybdopterin-binding domain"/>
    <property type="match status" value="1"/>
</dbReference>
<dbReference type="GO" id="GO:0022904">
    <property type="term" value="P:respiratory electron transport chain"/>
    <property type="evidence" value="ECO:0007669"/>
    <property type="project" value="InterPro"/>
</dbReference>
<evidence type="ECO:0000256" key="5">
    <source>
        <dbReference type="ARBA" id="ARBA00023136"/>
    </source>
</evidence>
<evidence type="ECO:0000256" key="6">
    <source>
        <dbReference type="SAM" id="Phobius"/>
    </source>
</evidence>
<feature type="transmembrane region" description="Helical" evidence="6">
    <location>
        <begin position="157"/>
        <end position="182"/>
    </location>
</feature>
<dbReference type="PANTHER" id="PTHR43032:SF2">
    <property type="entry name" value="BLL0505 PROTEIN"/>
    <property type="match status" value="1"/>
</dbReference>
<evidence type="ECO:0000256" key="4">
    <source>
        <dbReference type="ARBA" id="ARBA00022989"/>
    </source>
</evidence>
<keyword evidence="2" id="KW-1003">Cell membrane</keyword>
<dbReference type="Gene3D" id="1.20.950.20">
    <property type="entry name" value="Transmembrane di-heme cytochromes, Chain C"/>
    <property type="match status" value="1"/>
</dbReference>
<accession>A0AA48H8G1</accession>
<dbReference type="SUPFAM" id="SSF81342">
    <property type="entry name" value="Transmembrane di-heme cytochromes"/>
    <property type="match status" value="1"/>
</dbReference>
<proteinExistence type="predicted"/>
<feature type="transmembrane region" description="Helical" evidence="6">
    <location>
        <begin position="203"/>
        <end position="222"/>
    </location>
</feature>
<gene>
    <name evidence="9" type="ORF">METESE_28210</name>
</gene>